<dbReference type="GO" id="GO:0015658">
    <property type="term" value="F:branched-chain amino acid transmembrane transporter activity"/>
    <property type="evidence" value="ECO:0007669"/>
    <property type="project" value="InterPro"/>
</dbReference>
<evidence type="ECO:0000313" key="8">
    <source>
        <dbReference type="Proteomes" id="UP000521868"/>
    </source>
</evidence>
<feature type="transmembrane region" description="Helical" evidence="6">
    <location>
        <begin position="152"/>
        <end position="173"/>
    </location>
</feature>
<dbReference type="PANTHER" id="PTHR30482">
    <property type="entry name" value="HIGH-AFFINITY BRANCHED-CHAIN AMINO ACID TRANSPORT SYSTEM PERMEASE"/>
    <property type="match status" value="1"/>
</dbReference>
<sequence>MFSKRIDLAGAAGFVALMAVLPLVFGGNYLIGVLTVSVIYGIWAVTWDFMSGLTGRENFGHSLFIGVGAYTAGFLNTTFGFNGWWSIPASMVLAAVAAVLIGLPTLRLKGPYFALAMLSGAVIMQRLMLIFWEQTGGEEGINGLEPLIRSQLGFYYFALATLVGITALLLWIARSHWGMILRAIRGDEATCQAAGINVTFYKIASLVISAAFAGAGGAMYAHYQLQVSPQLFAVVTSITIITMVYVGGMASIYGPVGGAILLVLLTELLREFGEWRLMIYSVTLILILFFLPNGLVAPVWRRVRAAVGGQQS</sequence>
<dbReference type="InterPro" id="IPR001851">
    <property type="entry name" value="ABC_transp_permease"/>
</dbReference>
<accession>A0A7X6DC65</accession>
<dbReference type="GO" id="GO:0005886">
    <property type="term" value="C:plasma membrane"/>
    <property type="evidence" value="ECO:0007669"/>
    <property type="project" value="UniProtKB-SubCell"/>
</dbReference>
<name>A0A7X6DC65_9BURK</name>
<dbReference type="Proteomes" id="UP000521868">
    <property type="component" value="Unassembled WGS sequence"/>
</dbReference>
<feature type="transmembrane region" description="Helical" evidence="6">
    <location>
        <begin position="87"/>
        <end position="106"/>
    </location>
</feature>
<comment type="caution">
    <text evidence="7">The sequence shown here is derived from an EMBL/GenBank/DDBJ whole genome shotgun (WGS) entry which is preliminary data.</text>
</comment>
<feature type="transmembrane region" description="Helical" evidence="6">
    <location>
        <begin position="277"/>
        <end position="300"/>
    </location>
</feature>
<feature type="transmembrane region" description="Helical" evidence="6">
    <location>
        <begin position="194"/>
        <end position="220"/>
    </location>
</feature>
<evidence type="ECO:0000256" key="4">
    <source>
        <dbReference type="ARBA" id="ARBA00022989"/>
    </source>
</evidence>
<feature type="transmembrane region" description="Helical" evidence="6">
    <location>
        <begin position="113"/>
        <end position="132"/>
    </location>
</feature>
<proteinExistence type="predicted"/>
<evidence type="ECO:0000256" key="2">
    <source>
        <dbReference type="ARBA" id="ARBA00022475"/>
    </source>
</evidence>
<feature type="transmembrane region" description="Helical" evidence="6">
    <location>
        <begin position="31"/>
        <end position="50"/>
    </location>
</feature>
<evidence type="ECO:0000313" key="7">
    <source>
        <dbReference type="EMBL" id="NKE64308.1"/>
    </source>
</evidence>
<evidence type="ECO:0000256" key="3">
    <source>
        <dbReference type="ARBA" id="ARBA00022692"/>
    </source>
</evidence>
<keyword evidence="5 6" id="KW-0472">Membrane</keyword>
<keyword evidence="3 6" id="KW-0812">Transmembrane</keyword>
<gene>
    <name evidence="7" type="ORF">RAMLITH_00620</name>
</gene>
<dbReference type="InterPro" id="IPR043428">
    <property type="entry name" value="LivM-like"/>
</dbReference>
<feature type="transmembrane region" description="Helical" evidence="6">
    <location>
        <begin position="232"/>
        <end position="265"/>
    </location>
</feature>
<dbReference type="Pfam" id="PF02653">
    <property type="entry name" value="BPD_transp_2"/>
    <property type="match status" value="1"/>
</dbReference>
<comment type="subcellular location">
    <subcellularLocation>
        <location evidence="1">Cell membrane</location>
        <topology evidence="1">Multi-pass membrane protein</topology>
    </subcellularLocation>
</comment>
<organism evidence="7 8">
    <name type="scientific">Ramlibacter lithotrophicus</name>
    <dbReference type="NCBI Taxonomy" id="2606681"/>
    <lineage>
        <taxon>Bacteria</taxon>
        <taxon>Pseudomonadati</taxon>
        <taxon>Pseudomonadota</taxon>
        <taxon>Betaproteobacteria</taxon>
        <taxon>Burkholderiales</taxon>
        <taxon>Comamonadaceae</taxon>
        <taxon>Ramlibacter</taxon>
    </lineage>
</organism>
<protein>
    <submittedName>
        <fullName evidence="7">Branched-chain amino acid ABC transporter permease</fullName>
    </submittedName>
</protein>
<keyword evidence="2" id="KW-1003">Cell membrane</keyword>
<keyword evidence="8" id="KW-1185">Reference proteome</keyword>
<dbReference type="AlphaFoldDB" id="A0A7X6DC65"/>
<evidence type="ECO:0000256" key="5">
    <source>
        <dbReference type="ARBA" id="ARBA00023136"/>
    </source>
</evidence>
<dbReference type="PANTHER" id="PTHR30482:SF10">
    <property type="entry name" value="HIGH-AFFINITY BRANCHED-CHAIN AMINO ACID TRANSPORT PROTEIN BRAE"/>
    <property type="match status" value="1"/>
</dbReference>
<evidence type="ECO:0000256" key="6">
    <source>
        <dbReference type="SAM" id="Phobius"/>
    </source>
</evidence>
<keyword evidence="4 6" id="KW-1133">Transmembrane helix</keyword>
<reference evidence="7 8" key="1">
    <citation type="journal article" date="2020" name="Nature">
        <title>Bacterial chemolithoautotrophy via manganese oxidation.</title>
        <authorList>
            <person name="Yu H."/>
            <person name="Leadbetter J.R."/>
        </authorList>
    </citation>
    <scope>NUCLEOTIDE SEQUENCE [LARGE SCALE GENOMIC DNA]</scope>
    <source>
        <strain evidence="7 8">RBP-1</strain>
    </source>
</reference>
<evidence type="ECO:0000256" key="1">
    <source>
        <dbReference type="ARBA" id="ARBA00004651"/>
    </source>
</evidence>
<dbReference type="CDD" id="cd06581">
    <property type="entry name" value="TM_PBP1_LivM_like"/>
    <property type="match status" value="1"/>
</dbReference>
<dbReference type="EMBL" id="VTOX01000001">
    <property type="protein sequence ID" value="NKE64308.1"/>
    <property type="molecule type" value="Genomic_DNA"/>
</dbReference>